<gene>
    <name evidence="2" type="ORF">PQG83_12240</name>
</gene>
<proteinExistence type="predicted"/>
<feature type="transmembrane region" description="Helical" evidence="1">
    <location>
        <begin position="6"/>
        <end position="27"/>
    </location>
</feature>
<protein>
    <submittedName>
        <fullName evidence="2">Uncharacterized protein</fullName>
    </submittedName>
</protein>
<keyword evidence="1" id="KW-1133">Transmembrane helix</keyword>
<dbReference type="AlphaFoldDB" id="A0AA96GI03"/>
<evidence type="ECO:0000313" key="3">
    <source>
        <dbReference type="Proteomes" id="UP001302494"/>
    </source>
</evidence>
<name>A0AA96GI03_9BACT</name>
<sequence length="131" mass="14538">MNIQTFHTISFMSLCGAIGMLGVFFGLGIEPEGLEPRIAWDGEKISARPAIYSHCDGKVQGGISVIEVVKKDKGTVITVRSYIPEVSRDLFSLTEFASDSDVLWQREASCWSRNRRDPTEISESNGRWGPV</sequence>
<dbReference type="Proteomes" id="UP001302494">
    <property type="component" value="Chromosome"/>
</dbReference>
<keyword evidence="1" id="KW-0472">Membrane</keyword>
<dbReference type="RefSeq" id="WP_312741402.1">
    <property type="nucleotide sequence ID" value="NZ_CP116968.1"/>
</dbReference>
<reference evidence="2 3" key="1">
    <citation type="submission" date="2023-01" db="EMBL/GenBank/DDBJ databases">
        <title>Cultivation and genomic characterization of new, ubiquitous marine nitrite-oxidizing bacteria from the Nitrospirales.</title>
        <authorList>
            <person name="Mueller A.J."/>
            <person name="Daebeler A."/>
            <person name="Herbold C.W."/>
            <person name="Kirkegaard R.H."/>
            <person name="Daims H."/>
        </authorList>
    </citation>
    <scope>NUCLEOTIDE SEQUENCE [LARGE SCALE GENOMIC DNA]</scope>
    <source>
        <strain evidence="2 3">DK</strain>
    </source>
</reference>
<keyword evidence="3" id="KW-1185">Reference proteome</keyword>
<dbReference type="EMBL" id="CP116968">
    <property type="protein sequence ID" value="WNM60530.1"/>
    <property type="molecule type" value="Genomic_DNA"/>
</dbReference>
<evidence type="ECO:0000313" key="2">
    <source>
        <dbReference type="EMBL" id="WNM60530.1"/>
    </source>
</evidence>
<keyword evidence="1" id="KW-0812">Transmembrane</keyword>
<organism evidence="2 3">
    <name type="scientific">Candidatus Nitrospira neomarina</name>
    <dbReference type="NCBI Taxonomy" id="3020899"/>
    <lineage>
        <taxon>Bacteria</taxon>
        <taxon>Pseudomonadati</taxon>
        <taxon>Nitrospirota</taxon>
        <taxon>Nitrospiria</taxon>
        <taxon>Nitrospirales</taxon>
        <taxon>Nitrospiraceae</taxon>
        <taxon>Nitrospira</taxon>
    </lineage>
</organism>
<accession>A0AA96GI03</accession>
<dbReference type="KEGG" id="nneo:PQG83_12240"/>
<evidence type="ECO:0000256" key="1">
    <source>
        <dbReference type="SAM" id="Phobius"/>
    </source>
</evidence>